<dbReference type="OrthoDB" id="5374757at2759"/>
<dbReference type="EMBL" id="ML978715">
    <property type="protein sequence ID" value="KAF2089101.1"/>
    <property type="molecule type" value="Genomic_DNA"/>
</dbReference>
<gene>
    <name evidence="2" type="ORF">K490DRAFT_72722</name>
</gene>
<evidence type="ECO:0000313" key="2">
    <source>
        <dbReference type="EMBL" id="KAF2089101.1"/>
    </source>
</evidence>
<reference evidence="2" key="1">
    <citation type="journal article" date="2020" name="Stud. Mycol.">
        <title>101 Dothideomycetes genomes: a test case for predicting lifestyles and emergence of pathogens.</title>
        <authorList>
            <person name="Haridas S."/>
            <person name="Albert R."/>
            <person name="Binder M."/>
            <person name="Bloem J."/>
            <person name="Labutti K."/>
            <person name="Salamov A."/>
            <person name="Andreopoulos B."/>
            <person name="Baker S."/>
            <person name="Barry K."/>
            <person name="Bills G."/>
            <person name="Bluhm B."/>
            <person name="Cannon C."/>
            <person name="Castanera R."/>
            <person name="Culley D."/>
            <person name="Daum C."/>
            <person name="Ezra D."/>
            <person name="Gonzalez J."/>
            <person name="Henrissat B."/>
            <person name="Kuo A."/>
            <person name="Liang C."/>
            <person name="Lipzen A."/>
            <person name="Lutzoni F."/>
            <person name="Magnuson J."/>
            <person name="Mondo S."/>
            <person name="Nolan M."/>
            <person name="Ohm R."/>
            <person name="Pangilinan J."/>
            <person name="Park H.-J."/>
            <person name="Ramirez L."/>
            <person name="Alfaro M."/>
            <person name="Sun H."/>
            <person name="Tritt A."/>
            <person name="Yoshinaga Y."/>
            <person name="Zwiers L.-H."/>
            <person name="Turgeon B."/>
            <person name="Goodwin S."/>
            <person name="Spatafora J."/>
            <person name="Crous P."/>
            <person name="Grigoriev I."/>
        </authorList>
    </citation>
    <scope>NUCLEOTIDE SEQUENCE</scope>
    <source>
        <strain evidence="2">CBS 121410</strain>
    </source>
</reference>
<evidence type="ECO:0000313" key="3">
    <source>
        <dbReference type="Proteomes" id="UP000799776"/>
    </source>
</evidence>
<sequence length="284" mass="32094">MAPLRRYLRISKYSVLETRIYLDNPAHSETWLLRRSDPALSRIIETVRPLVLPKLREERERERGKGKGKSKKGVRDVISGDDFEVSIFLTPTTTRHTLLTKRKDFKDKPRLKSNSGKLTGWLNTGTSDRPLEIERDGILREEEEDDVVLSEIPEADPLLASDVGSKRTKRSRKDDDQALFVQSSGESEEDYEPLTKVSKRKRGRGDKSEDDVPVVNEAVDDKKKLALNTSYEGFSIYGRILCLVVKRKGVGARVQNESGQQMMENWVSTQAAGTQGDDEDGDDG</sequence>
<dbReference type="AlphaFoldDB" id="A0A6A5YE49"/>
<name>A0A6A5YE49_9PEZI</name>
<proteinExistence type="predicted"/>
<accession>A0A6A5YE49</accession>
<dbReference type="PANTHER" id="PTHR40635">
    <property type="match status" value="1"/>
</dbReference>
<keyword evidence="3" id="KW-1185">Reference proteome</keyword>
<evidence type="ECO:0000256" key="1">
    <source>
        <dbReference type="SAM" id="MobiDB-lite"/>
    </source>
</evidence>
<protein>
    <submittedName>
        <fullName evidence="2">Uncharacterized protein</fullName>
    </submittedName>
</protein>
<feature type="region of interest" description="Disordered" evidence="1">
    <location>
        <begin position="159"/>
        <end position="216"/>
    </location>
</feature>
<organism evidence="2 3">
    <name type="scientific">Saccharata proteae CBS 121410</name>
    <dbReference type="NCBI Taxonomy" id="1314787"/>
    <lineage>
        <taxon>Eukaryota</taxon>
        <taxon>Fungi</taxon>
        <taxon>Dikarya</taxon>
        <taxon>Ascomycota</taxon>
        <taxon>Pezizomycotina</taxon>
        <taxon>Dothideomycetes</taxon>
        <taxon>Dothideomycetes incertae sedis</taxon>
        <taxon>Botryosphaeriales</taxon>
        <taxon>Saccharataceae</taxon>
        <taxon>Saccharata</taxon>
    </lineage>
</organism>
<dbReference type="PANTHER" id="PTHR40635:SF1">
    <property type="match status" value="1"/>
</dbReference>
<dbReference type="Proteomes" id="UP000799776">
    <property type="component" value="Unassembled WGS sequence"/>
</dbReference>